<evidence type="ECO:0000313" key="2">
    <source>
        <dbReference type="EMBL" id="GFY26272.1"/>
    </source>
</evidence>
<accession>A0A8X6W0Z3</accession>
<proteinExistence type="predicted"/>
<reference evidence="2" key="1">
    <citation type="submission" date="2020-08" db="EMBL/GenBank/DDBJ databases">
        <title>Multicomponent nature underlies the extraordinary mechanical properties of spider dragline silk.</title>
        <authorList>
            <person name="Kono N."/>
            <person name="Nakamura H."/>
            <person name="Mori M."/>
            <person name="Yoshida Y."/>
            <person name="Ohtoshi R."/>
            <person name="Malay A.D."/>
            <person name="Moran D.A.P."/>
            <person name="Tomita M."/>
            <person name="Numata K."/>
            <person name="Arakawa K."/>
        </authorList>
    </citation>
    <scope>NUCLEOTIDE SEQUENCE</scope>
</reference>
<sequence>MTEEKLIDHIISRLEPQILDYVEVRNPQTTSNPLQLIDKYEERFLNRKIRGSSWESRDIQPNENNRFSNRNRQENWRETRGNNRYADNSRPRLIDLILTSHCSATRGLLATDHVILNHGQVTWTTPELAPPSPNYHTTPTGGRFSSRQI</sequence>
<feature type="compositionally biased region" description="Polar residues" evidence="1">
    <location>
        <begin position="61"/>
        <end position="70"/>
    </location>
</feature>
<feature type="compositionally biased region" description="Polar residues" evidence="1">
    <location>
        <begin position="134"/>
        <end position="149"/>
    </location>
</feature>
<keyword evidence="3" id="KW-1185">Reference proteome</keyword>
<gene>
    <name evidence="2" type="primary">NCL1_26994</name>
    <name evidence="2" type="ORF">TNCV_24701</name>
</gene>
<evidence type="ECO:0000256" key="1">
    <source>
        <dbReference type="SAM" id="MobiDB-lite"/>
    </source>
</evidence>
<dbReference type="EMBL" id="BMAU01021375">
    <property type="protein sequence ID" value="GFY26272.1"/>
    <property type="molecule type" value="Genomic_DNA"/>
</dbReference>
<dbReference type="Proteomes" id="UP000887159">
    <property type="component" value="Unassembled WGS sequence"/>
</dbReference>
<evidence type="ECO:0000313" key="3">
    <source>
        <dbReference type="Proteomes" id="UP000887159"/>
    </source>
</evidence>
<dbReference type="AlphaFoldDB" id="A0A8X6W0Z3"/>
<comment type="caution">
    <text evidence="2">The sequence shown here is derived from an EMBL/GenBank/DDBJ whole genome shotgun (WGS) entry which is preliminary data.</text>
</comment>
<organism evidence="2 3">
    <name type="scientific">Trichonephila clavipes</name>
    <name type="common">Golden silk orbweaver</name>
    <name type="synonym">Nephila clavipes</name>
    <dbReference type="NCBI Taxonomy" id="2585209"/>
    <lineage>
        <taxon>Eukaryota</taxon>
        <taxon>Metazoa</taxon>
        <taxon>Ecdysozoa</taxon>
        <taxon>Arthropoda</taxon>
        <taxon>Chelicerata</taxon>
        <taxon>Arachnida</taxon>
        <taxon>Araneae</taxon>
        <taxon>Araneomorphae</taxon>
        <taxon>Entelegynae</taxon>
        <taxon>Araneoidea</taxon>
        <taxon>Nephilidae</taxon>
        <taxon>Trichonephila</taxon>
    </lineage>
</organism>
<name>A0A8X6W0Z3_TRICX</name>
<feature type="region of interest" description="Disordered" evidence="1">
    <location>
        <begin position="56"/>
        <end position="85"/>
    </location>
</feature>
<feature type="region of interest" description="Disordered" evidence="1">
    <location>
        <begin position="125"/>
        <end position="149"/>
    </location>
</feature>
<protein>
    <submittedName>
        <fullName evidence="2">Uncharacterized protein</fullName>
    </submittedName>
</protein>
<feature type="compositionally biased region" description="Basic and acidic residues" evidence="1">
    <location>
        <begin position="71"/>
        <end position="85"/>
    </location>
</feature>